<gene>
    <name evidence="1" type="ORF">DJ018_01435</name>
</gene>
<dbReference type="Proteomes" id="UP000249725">
    <property type="component" value="Unassembled WGS sequence"/>
</dbReference>
<evidence type="ECO:0000313" key="1">
    <source>
        <dbReference type="EMBL" id="RAK56670.1"/>
    </source>
</evidence>
<keyword evidence="2" id="KW-1185">Reference proteome</keyword>
<evidence type="ECO:0000313" key="2">
    <source>
        <dbReference type="Proteomes" id="UP000249725"/>
    </source>
</evidence>
<proteinExistence type="predicted"/>
<reference evidence="2" key="1">
    <citation type="submission" date="2018-05" db="EMBL/GenBank/DDBJ databases">
        <authorList>
            <person name="Li X."/>
        </authorList>
    </citation>
    <scope>NUCLEOTIDE SEQUENCE [LARGE SCALE GENOMIC DNA]</scope>
    <source>
        <strain evidence="2">YIM 73061</strain>
    </source>
</reference>
<dbReference type="AlphaFoldDB" id="A0A328ANZ3"/>
<dbReference type="OrthoDB" id="7210881at2"/>
<sequence>MFDLSVIAKGGLWVLVDDEDGELGAFGSRAEALKAAGDYEARFVDEPRHVLIQEEAGEWEEAVVEATPLH</sequence>
<organism evidence="1 2">
    <name type="scientific">Phenylobacterium deserti</name>
    <dbReference type="NCBI Taxonomy" id="1914756"/>
    <lineage>
        <taxon>Bacteria</taxon>
        <taxon>Pseudomonadati</taxon>
        <taxon>Pseudomonadota</taxon>
        <taxon>Alphaproteobacteria</taxon>
        <taxon>Caulobacterales</taxon>
        <taxon>Caulobacteraceae</taxon>
        <taxon>Phenylobacterium</taxon>
    </lineage>
</organism>
<protein>
    <recommendedName>
        <fullName evidence="3">DUF2188 domain-containing protein</fullName>
    </recommendedName>
</protein>
<dbReference type="EMBL" id="QFYR01000001">
    <property type="protein sequence ID" value="RAK56670.1"/>
    <property type="molecule type" value="Genomic_DNA"/>
</dbReference>
<name>A0A328ANZ3_9CAUL</name>
<accession>A0A328ANZ3</accession>
<evidence type="ECO:0008006" key="3">
    <source>
        <dbReference type="Google" id="ProtNLM"/>
    </source>
</evidence>
<comment type="caution">
    <text evidence="1">The sequence shown here is derived from an EMBL/GenBank/DDBJ whole genome shotgun (WGS) entry which is preliminary data.</text>
</comment>
<dbReference type="RefSeq" id="WP_111513021.1">
    <property type="nucleotide sequence ID" value="NZ_QFYR01000001.1"/>
</dbReference>